<sequence length="109" mass="11787">MTNFSGSGWSGGYIFVNKAVTNANIITARVYVPVGGISNYGVSLYLQDKNWGWYESPSVNPTPGQWKTITWNLAGLGFATPTNRIGLHVGSNSAYQGCLYFDSVDVTTP</sequence>
<evidence type="ECO:0000313" key="3">
    <source>
        <dbReference type="Proteomes" id="UP000176815"/>
    </source>
</evidence>
<feature type="domain" description="Mannanase galactose-binding" evidence="1">
    <location>
        <begin position="17"/>
        <end position="102"/>
    </location>
</feature>
<proteinExistence type="predicted"/>
<dbReference type="Gene3D" id="2.60.120.260">
    <property type="entry name" value="Galactose-binding domain-like"/>
    <property type="match status" value="1"/>
</dbReference>
<reference evidence="2 3" key="1">
    <citation type="journal article" date="2016" name="Nat. Commun.">
        <title>Thousands of microbial genomes shed light on interconnected biogeochemical processes in an aquifer system.</title>
        <authorList>
            <person name="Anantharaman K."/>
            <person name="Brown C.T."/>
            <person name="Hug L.A."/>
            <person name="Sharon I."/>
            <person name="Castelle C.J."/>
            <person name="Probst A.J."/>
            <person name="Thomas B.C."/>
            <person name="Singh A."/>
            <person name="Wilkins M.J."/>
            <person name="Karaoz U."/>
            <person name="Brodie E.L."/>
            <person name="Williams K.H."/>
            <person name="Hubbard S.S."/>
            <person name="Banfield J.F."/>
        </authorList>
    </citation>
    <scope>NUCLEOTIDE SEQUENCE [LARGE SCALE GENOMIC DNA]</scope>
</reference>
<gene>
    <name evidence="2" type="ORF">A2619_00160</name>
</gene>
<evidence type="ECO:0000313" key="2">
    <source>
        <dbReference type="EMBL" id="OGC76360.1"/>
    </source>
</evidence>
<dbReference type="AlphaFoldDB" id="A0A1F4X3S0"/>
<dbReference type="Pfam" id="PF21253">
    <property type="entry name" value="Mann_GBD_bact"/>
    <property type="match status" value="1"/>
</dbReference>
<organism evidence="2 3">
    <name type="scientific">candidate division WWE3 bacterium RIFOXYD1_FULL_39_9</name>
    <dbReference type="NCBI Taxonomy" id="1802649"/>
    <lineage>
        <taxon>Bacteria</taxon>
        <taxon>Katanobacteria</taxon>
    </lineage>
</organism>
<name>A0A1F4X3S0_UNCKA</name>
<dbReference type="InterPro" id="IPR049475">
    <property type="entry name" value="Mann_GBD_bact"/>
</dbReference>
<accession>A0A1F4X3S0</accession>
<comment type="caution">
    <text evidence="2">The sequence shown here is derived from an EMBL/GenBank/DDBJ whole genome shotgun (WGS) entry which is preliminary data.</text>
</comment>
<protein>
    <recommendedName>
        <fullName evidence="1">Mannanase galactose-binding domain-containing protein</fullName>
    </recommendedName>
</protein>
<dbReference type="Proteomes" id="UP000176815">
    <property type="component" value="Unassembled WGS sequence"/>
</dbReference>
<evidence type="ECO:0000259" key="1">
    <source>
        <dbReference type="Pfam" id="PF21253"/>
    </source>
</evidence>
<dbReference type="EMBL" id="MEWG01000045">
    <property type="protein sequence ID" value="OGC76360.1"/>
    <property type="molecule type" value="Genomic_DNA"/>
</dbReference>